<evidence type="ECO:0000313" key="1">
    <source>
        <dbReference type="EMBL" id="KRX04092.1"/>
    </source>
</evidence>
<dbReference type="Proteomes" id="UP000054937">
    <property type="component" value="Unassembled WGS sequence"/>
</dbReference>
<dbReference type="AlphaFoldDB" id="A0A0V0QPH6"/>
<evidence type="ECO:0000313" key="2">
    <source>
        <dbReference type="Proteomes" id="UP000054937"/>
    </source>
</evidence>
<comment type="caution">
    <text evidence="1">The sequence shown here is derived from an EMBL/GenBank/DDBJ whole genome shotgun (WGS) entry which is preliminary data.</text>
</comment>
<organism evidence="1 2">
    <name type="scientific">Pseudocohnilembus persalinus</name>
    <name type="common">Ciliate</name>
    <dbReference type="NCBI Taxonomy" id="266149"/>
    <lineage>
        <taxon>Eukaryota</taxon>
        <taxon>Sar</taxon>
        <taxon>Alveolata</taxon>
        <taxon>Ciliophora</taxon>
        <taxon>Intramacronucleata</taxon>
        <taxon>Oligohymenophorea</taxon>
        <taxon>Scuticociliatia</taxon>
        <taxon>Philasterida</taxon>
        <taxon>Pseudocohnilembidae</taxon>
        <taxon>Pseudocohnilembus</taxon>
    </lineage>
</organism>
<reference evidence="1 2" key="1">
    <citation type="journal article" date="2015" name="Sci. Rep.">
        <title>Genome of the facultative scuticociliatosis pathogen Pseudocohnilembus persalinus provides insight into its virulence through horizontal gene transfer.</title>
        <authorList>
            <person name="Xiong J."/>
            <person name="Wang G."/>
            <person name="Cheng J."/>
            <person name="Tian M."/>
            <person name="Pan X."/>
            <person name="Warren A."/>
            <person name="Jiang C."/>
            <person name="Yuan D."/>
            <person name="Miao W."/>
        </authorList>
    </citation>
    <scope>NUCLEOTIDE SEQUENCE [LARGE SCALE GENOMIC DNA]</scope>
    <source>
        <strain evidence="1">36N120E</strain>
    </source>
</reference>
<dbReference type="EMBL" id="LDAU01000121">
    <property type="protein sequence ID" value="KRX04092.1"/>
    <property type="molecule type" value="Genomic_DNA"/>
</dbReference>
<protein>
    <submittedName>
        <fullName evidence="1">Uncharacterized protein</fullName>
    </submittedName>
</protein>
<dbReference type="InParanoid" id="A0A0V0QPH6"/>
<name>A0A0V0QPH6_PSEPJ</name>
<gene>
    <name evidence="1" type="ORF">PPERSA_08307</name>
</gene>
<keyword evidence="2" id="KW-1185">Reference proteome</keyword>
<accession>A0A0V0QPH6</accession>
<sequence length="115" mass="14214">MKLIKLQKLNFQYKQKYYFHNFSIHNFIKIQLKIKIITTIINQSHAYFHQLIRQQIKFQNKIKSNILINTILLLQFNIITKQFYIKPQNQFMKFNIFRKIYIFSTINSIFYDKIS</sequence>
<proteinExistence type="predicted"/>